<dbReference type="GeneID" id="103717129"/>
<dbReference type="GO" id="GO:0016020">
    <property type="term" value="C:membrane"/>
    <property type="evidence" value="ECO:0007669"/>
    <property type="project" value="UniProtKB-SubCell"/>
</dbReference>
<comment type="similarity">
    <text evidence="5">Belongs to the ROH1 family.</text>
</comment>
<proteinExistence type="inferred from homology"/>
<dbReference type="Pfam" id="PF05633">
    <property type="entry name" value="ROH1-like"/>
    <property type="match status" value="2"/>
</dbReference>
<dbReference type="KEGG" id="pda:103717129"/>
<evidence type="ECO:0000256" key="3">
    <source>
        <dbReference type="ARBA" id="ARBA00022989"/>
    </source>
</evidence>
<evidence type="ECO:0000313" key="6">
    <source>
        <dbReference type="Proteomes" id="UP000228380"/>
    </source>
</evidence>
<dbReference type="OrthoDB" id="694709at2759"/>
<evidence type="ECO:0000256" key="4">
    <source>
        <dbReference type="ARBA" id="ARBA00023136"/>
    </source>
</evidence>
<dbReference type="Proteomes" id="UP000228380">
    <property type="component" value="Chromosome 2"/>
</dbReference>
<dbReference type="InterPro" id="IPR008511">
    <property type="entry name" value="ROH1-like"/>
</dbReference>
<evidence type="ECO:0000313" key="7">
    <source>
        <dbReference type="RefSeq" id="XP_008803622.2"/>
    </source>
</evidence>
<accession>A0A8B7CPW8</accession>
<keyword evidence="3" id="KW-1133">Transmembrane helix</keyword>
<keyword evidence="4" id="KW-0472">Membrane</keyword>
<evidence type="ECO:0000256" key="2">
    <source>
        <dbReference type="ARBA" id="ARBA00022692"/>
    </source>
</evidence>
<sequence length="345" mass="38566">MSQPHDGQWTFCPFGNPFRSILPKGSYLSSNLLALLNSFEQTLAESLKKLKPKDAPDVLGFSWMRHAMESLTEAHTNIKTLITDLQFPASDWDEKWMDIYLDSNIKFLDICIAFSSELSRLDQGQLLLQYVLDVLDFSNTSPSSEQLKQASASLHDWMKQFSSKSPRLENCSSILQSFAQTLHPTEVKNSAKGKVFMRALYGVKVMTIFICSIFAAALSGCSAPLVDLHVSDKFLWAEAFSDLQAVVNEEIRSQFSSGKVTILKELEAVEKYAERLHALICCVRHEKIGTLAKIIDQEERQESVSNLAGATEGLANGLDILSKQVSDFFQIVLTGRDALLSNLRE</sequence>
<evidence type="ECO:0000256" key="5">
    <source>
        <dbReference type="ARBA" id="ARBA00035114"/>
    </source>
</evidence>
<dbReference type="AlphaFoldDB" id="A0A8B7CPW8"/>
<gene>
    <name evidence="7" type="primary">LOC103717129</name>
</gene>
<organism evidence="6 7">
    <name type="scientific">Phoenix dactylifera</name>
    <name type="common">Date palm</name>
    <dbReference type="NCBI Taxonomy" id="42345"/>
    <lineage>
        <taxon>Eukaryota</taxon>
        <taxon>Viridiplantae</taxon>
        <taxon>Streptophyta</taxon>
        <taxon>Embryophyta</taxon>
        <taxon>Tracheophyta</taxon>
        <taxon>Spermatophyta</taxon>
        <taxon>Magnoliopsida</taxon>
        <taxon>Liliopsida</taxon>
        <taxon>Arecaceae</taxon>
        <taxon>Coryphoideae</taxon>
        <taxon>Phoeniceae</taxon>
        <taxon>Phoenix</taxon>
    </lineage>
</organism>
<name>A0A8B7CPW8_PHODC</name>
<protein>
    <submittedName>
        <fullName evidence="7">UPF0496 protein 4-like</fullName>
    </submittedName>
</protein>
<dbReference type="PANTHER" id="PTHR31509">
    <property type="entry name" value="BPS1-LIKE PROTEIN"/>
    <property type="match status" value="1"/>
</dbReference>
<keyword evidence="6" id="KW-1185">Reference proteome</keyword>
<dbReference type="RefSeq" id="XP_008803622.2">
    <property type="nucleotide sequence ID" value="XM_008805400.2"/>
</dbReference>
<reference evidence="7" key="2">
    <citation type="submission" date="2025-08" db="UniProtKB">
        <authorList>
            <consortium name="RefSeq"/>
        </authorList>
    </citation>
    <scope>IDENTIFICATION</scope>
    <source>
        <tissue evidence="7">Young leaves</tissue>
    </source>
</reference>
<evidence type="ECO:0000256" key="1">
    <source>
        <dbReference type="ARBA" id="ARBA00004167"/>
    </source>
</evidence>
<keyword evidence="2" id="KW-0812">Transmembrane</keyword>
<reference evidence="6" key="1">
    <citation type="journal article" date="2019" name="Nat. Commun.">
        <title>Genome-wide association mapping of date palm fruit traits.</title>
        <authorList>
            <person name="Hazzouri K.M."/>
            <person name="Gros-Balthazard M."/>
            <person name="Flowers J.M."/>
            <person name="Copetti D."/>
            <person name="Lemansour A."/>
            <person name="Lebrun M."/>
            <person name="Masmoudi K."/>
            <person name="Ferrand S."/>
            <person name="Dhar M.I."/>
            <person name="Fresquez Z.A."/>
            <person name="Rosas U."/>
            <person name="Zhang J."/>
            <person name="Talag J."/>
            <person name="Lee S."/>
            <person name="Kudrna D."/>
            <person name="Powell R.F."/>
            <person name="Leitch I.J."/>
            <person name="Krueger R.R."/>
            <person name="Wing R.A."/>
            <person name="Amiri K.M.A."/>
            <person name="Purugganan M.D."/>
        </authorList>
    </citation>
    <scope>NUCLEOTIDE SEQUENCE [LARGE SCALE GENOMIC DNA]</scope>
    <source>
        <strain evidence="6">cv. Khalas</strain>
    </source>
</reference>
<comment type="subcellular location">
    <subcellularLocation>
        <location evidence="1">Membrane</location>
        <topology evidence="1">Single-pass membrane protein</topology>
    </subcellularLocation>
</comment>